<feature type="chain" id="PRO_5012272959" evidence="2">
    <location>
        <begin position="24"/>
        <end position="339"/>
    </location>
</feature>
<dbReference type="InterPro" id="IPR026444">
    <property type="entry name" value="Secre_tail"/>
</dbReference>
<dbReference type="AlphaFoldDB" id="A0A1K2IQV0"/>
<protein>
    <submittedName>
        <fullName evidence="4">Por secretion system C-terminal sorting domain-containing protein</fullName>
    </submittedName>
</protein>
<sequence length="339" mass="36663">MKTKKLLFLSTMLMVFSVTAVMAQRGTCTSGADPLQYMYTIVDGTETQDTSTALAGTINDVSPGAEVRVGSAYPYINWQEVTSFSIDVSSDNGEPSITIDNSNIGDYGQNWQPTIPPAFFTSGAVTTVALTLTPDASNPHNGCTTPWTYTWTFNTGSVCVPSNHNAYSNTGAWFDHPAGLTTIDFYNVPIGTDIALGVDNPKSTIVYNGCGFSETVESADFWFTPFTEAGTCTITGVYTNNCGDDVTYTFNLSTSADPLGTEKFEQAGFSMYPNPAKDILNINFNRDLDAVILNTSGQKIMSRSINGQEAIDISNLSSGLYFVKLVADKNVITRKFIKE</sequence>
<organism evidence="4 5">
    <name type="scientific">Flaviramulus basaltis</name>
    <dbReference type="NCBI Taxonomy" id="369401"/>
    <lineage>
        <taxon>Bacteria</taxon>
        <taxon>Pseudomonadati</taxon>
        <taxon>Bacteroidota</taxon>
        <taxon>Flavobacteriia</taxon>
        <taxon>Flavobacteriales</taxon>
        <taxon>Flavobacteriaceae</taxon>
        <taxon>Flaviramulus</taxon>
    </lineage>
</organism>
<evidence type="ECO:0000313" key="5">
    <source>
        <dbReference type="Proteomes" id="UP000182544"/>
    </source>
</evidence>
<proteinExistence type="predicted"/>
<keyword evidence="1 2" id="KW-0732">Signal</keyword>
<evidence type="ECO:0000259" key="3">
    <source>
        <dbReference type="Pfam" id="PF18962"/>
    </source>
</evidence>
<feature type="signal peptide" evidence="2">
    <location>
        <begin position="1"/>
        <end position="23"/>
    </location>
</feature>
<dbReference type="EMBL" id="FPKV01000003">
    <property type="protein sequence ID" value="SFZ94091.1"/>
    <property type="molecule type" value="Genomic_DNA"/>
</dbReference>
<feature type="domain" description="Secretion system C-terminal sorting" evidence="3">
    <location>
        <begin position="271"/>
        <end position="337"/>
    </location>
</feature>
<evidence type="ECO:0000256" key="1">
    <source>
        <dbReference type="ARBA" id="ARBA00022729"/>
    </source>
</evidence>
<evidence type="ECO:0000313" key="4">
    <source>
        <dbReference type="EMBL" id="SFZ94091.1"/>
    </source>
</evidence>
<evidence type="ECO:0000256" key="2">
    <source>
        <dbReference type="SAM" id="SignalP"/>
    </source>
</evidence>
<dbReference type="Pfam" id="PF18962">
    <property type="entry name" value="Por_Secre_tail"/>
    <property type="match status" value="1"/>
</dbReference>
<accession>A0A1K2IQV0</accession>
<reference evidence="4 5" key="1">
    <citation type="submission" date="2016-10" db="EMBL/GenBank/DDBJ databases">
        <authorList>
            <person name="de Groot N.N."/>
        </authorList>
    </citation>
    <scope>NUCLEOTIDE SEQUENCE [LARGE SCALE GENOMIC DNA]</scope>
    <source>
        <strain evidence="4 5">DSM 18180</strain>
    </source>
</reference>
<keyword evidence="5" id="KW-1185">Reference proteome</keyword>
<dbReference type="OrthoDB" id="951108at2"/>
<dbReference type="RefSeq" id="WP_072403152.1">
    <property type="nucleotide sequence ID" value="NZ_FPKV01000003.1"/>
</dbReference>
<name>A0A1K2IQV0_9FLAO</name>
<dbReference type="NCBIfam" id="TIGR04183">
    <property type="entry name" value="Por_Secre_tail"/>
    <property type="match status" value="1"/>
</dbReference>
<gene>
    <name evidence="4" type="ORF">SAMN05428642_103560</name>
</gene>
<dbReference type="Proteomes" id="UP000182544">
    <property type="component" value="Unassembled WGS sequence"/>
</dbReference>
<dbReference type="STRING" id="369401.SAMN05428642_103560"/>